<feature type="transmembrane region" description="Helical" evidence="6">
    <location>
        <begin position="6"/>
        <end position="23"/>
    </location>
</feature>
<dbReference type="PANTHER" id="PTHR21659">
    <property type="entry name" value="HYDROPHOBIC PROTEIN RCI2 LOW TEMPERATURE AND SALT RESPONSIVE PROTEIN LTI6 -RELATED"/>
    <property type="match status" value="1"/>
</dbReference>
<dbReference type="AlphaFoldDB" id="A0A4P9ZMG2"/>
<evidence type="ECO:0000313" key="8">
    <source>
        <dbReference type="Proteomes" id="UP000268162"/>
    </source>
</evidence>
<keyword evidence="5 6" id="KW-0472">Membrane</keyword>
<dbReference type="EMBL" id="ML003192">
    <property type="protein sequence ID" value="RKP34467.1"/>
    <property type="molecule type" value="Genomic_DNA"/>
</dbReference>
<feature type="non-terminal residue" evidence="7">
    <location>
        <position position="60"/>
    </location>
</feature>
<dbReference type="InterPro" id="IPR000612">
    <property type="entry name" value="PMP3"/>
</dbReference>
<evidence type="ECO:0000256" key="5">
    <source>
        <dbReference type="ARBA" id="ARBA00023136"/>
    </source>
</evidence>
<evidence type="ECO:0000256" key="6">
    <source>
        <dbReference type="SAM" id="Phobius"/>
    </source>
</evidence>
<sequence length="60" mass="6562">LTSSDIILILVGFIFPPLAAVLKRGCRADFIINCALTMLGYVPGVIHAWYLILKYPAIAD</sequence>
<evidence type="ECO:0000256" key="2">
    <source>
        <dbReference type="ARBA" id="ARBA00009530"/>
    </source>
</evidence>
<dbReference type="Proteomes" id="UP000268162">
    <property type="component" value="Unassembled WGS sequence"/>
</dbReference>
<evidence type="ECO:0000256" key="3">
    <source>
        <dbReference type="ARBA" id="ARBA00022692"/>
    </source>
</evidence>
<accession>A0A4P9ZMG2</accession>
<feature type="non-terminal residue" evidence="7">
    <location>
        <position position="1"/>
    </location>
</feature>
<protein>
    <submittedName>
        <fullName evidence="7">Putative cation transport-related protein</fullName>
    </submittedName>
</protein>
<reference evidence="8" key="1">
    <citation type="journal article" date="2018" name="Nat. Microbiol.">
        <title>Leveraging single-cell genomics to expand the fungal tree of life.</title>
        <authorList>
            <person name="Ahrendt S.R."/>
            <person name="Quandt C.A."/>
            <person name="Ciobanu D."/>
            <person name="Clum A."/>
            <person name="Salamov A."/>
            <person name="Andreopoulos B."/>
            <person name="Cheng J.F."/>
            <person name="Woyke T."/>
            <person name="Pelin A."/>
            <person name="Henrissat B."/>
            <person name="Reynolds N.K."/>
            <person name="Benny G.L."/>
            <person name="Smith M.E."/>
            <person name="James T.Y."/>
            <person name="Grigoriev I.V."/>
        </authorList>
    </citation>
    <scope>NUCLEOTIDE SEQUENCE [LARGE SCALE GENOMIC DNA]</scope>
    <source>
        <strain evidence="8">RSA 468</strain>
    </source>
</reference>
<dbReference type="Pfam" id="PF01679">
    <property type="entry name" value="Pmp3"/>
    <property type="match status" value="1"/>
</dbReference>
<gene>
    <name evidence="7" type="ORF">BJ085DRAFT_270</name>
</gene>
<comment type="similarity">
    <text evidence="2">Belongs to the UPF0057 (PMP3) family.</text>
</comment>
<proteinExistence type="inferred from homology"/>
<evidence type="ECO:0000256" key="1">
    <source>
        <dbReference type="ARBA" id="ARBA00004370"/>
    </source>
</evidence>
<keyword evidence="4 6" id="KW-1133">Transmembrane helix</keyword>
<dbReference type="STRING" id="215637.A0A4P9ZMG2"/>
<name>A0A4P9ZMG2_9FUNG</name>
<keyword evidence="3 6" id="KW-0812">Transmembrane</keyword>
<dbReference type="GO" id="GO:0016020">
    <property type="term" value="C:membrane"/>
    <property type="evidence" value="ECO:0007669"/>
    <property type="project" value="UniProtKB-SubCell"/>
</dbReference>
<comment type="subcellular location">
    <subcellularLocation>
        <location evidence="1">Membrane</location>
    </subcellularLocation>
</comment>
<organism evidence="7 8">
    <name type="scientific">Dimargaris cristalligena</name>
    <dbReference type="NCBI Taxonomy" id="215637"/>
    <lineage>
        <taxon>Eukaryota</taxon>
        <taxon>Fungi</taxon>
        <taxon>Fungi incertae sedis</taxon>
        <taxon>Zoopagomycota</taxon>
        <taxon>Kickxellomycotina</taxon>
        <taxon>Dimargaritomycetes</taxon>
        <taxon>Dimargaritales</taxon>
        <taxon>Dimargaritaceae</taxon>
        <taxon>Dimargaris</taxon>
    </lineage>
</organism>
<evidence type="ECO:0000313" key="7">
    <source>
        <dbReference type="EMBL" id="RKP34467.1"/>
    </source>
</evidence>
<feature type="transmembrane region" description="Helical" evidence="6">
    <location>
        <begin position="30"/>
        <end position="52"/>
    </location>
</feature>
<evidence type="ECO:0000256" key="4">
    <source>
        <dbReference type="ARBA" id="ARBA00022989"/>
    </source>
</evidence>
<keyword evidence="8" id="KW-1185">Reference proteome</keyword>
<dbReference type="PANTHER" id="PTHR21659:SF42">
    <property type="entry name" value="UPF0057 MEMBRANE PROTEIN ZK632.10-RELATED"/>
    <property type="match status" value="1"/>
</dbReference>